<evidence type="ECO:0000313" key="2">
    <source>
        <dbReference type="EMBL" id="RYM05055.1"/>
    </source>
</evidence>
<name>A0A8G1ZC43_9SPHN</name>
<dbReference type="SUPFAM" id="SSF53474">
    <property type="entry name" value="alpha/beta-Hydrolases"/>
    <property type="match status" value="1"/>
</dbReference>
<comment type="caution">
    <text evidence="2">The sequence shown here is derived from an EMBL/GenBank/DDBJ whole genome shotgun (WGS) entry which is preliminary data.</text>
</comment>
<evidence type="ECO:0000313" key="3">
    <source>
        <dbReference type="Proteomes" id="UP000291572"/>
    </source>
</evidence>
<dbReference type="Pfam" id="PF01738">
    <property type="entry name" value="DLH"/>
    <property type="match status" value="1"/>
</dbReference>
<dbReference type="PANTHER" id="PTHR46623">
    <property type="entry name" value="CARBOXYMETHYLENEBUTENOLIDASE-RELATED"/>
    <property type="match status" value="1"/>
</dbReference>
<dbReference type="AlphaFoldDB" id="A0A8G1ZC43"/>
<dbReference type="InterPro" id="IPR051049">
    <property type="entry name" value="Dienelactone_hydrolase-like"/>
</dbReference>
<dbReference type="InterPro" id="IPR029058">
    <property type="entry name" value="AB_hydrolase_fold"/>
</dbReference>
<organism evidence="2 3">
    <name type="scientific">Sphingobium cupriresistens</name>
    <dbReference type="NCBI Taxonomy" id="1132417"/>
    <lineage>
        <taxon>Bacteria</taxon>
        <taxon>Pseudomonadati</taxon>
        <taxon>Pseudomonadota</taxon>
        <taxon>Alphaproteobacteria</taxon>
        <taxon>Sphingomonadales</taxon>
        <taxon>Sphingomonadaceae</taxon>
        <taxon>Sphingobium</taxon>
    </lineage>
</organism>
<accession>A0A8G1ZC43</accession>
<dbReference type="EMBL" id="SEOO01000095">
    <property type="protein sequence ID" value="RYM05055.1"/>
    <property type="molecule type" value="Genomic_DNA"/>
</dbReference>
<dbReference type="Gene3D" id="3.40.50.1820">
    <property type="entry name" value="alpha/beta hydrolase"/>
    <property type="match status" value="1"/>
</dbReference>
<dbReference type="RefSeq" id="WP_129927794.1">
    <property type="nucleotide sequence ID" value="NZ_SEOO01000095.1"/>
</dbReference>
<sequence>MQVGITPDDPRDADTRAHIQPMRALLTPEAAARDANAYVGFLDEHPHVDTRRQIGTAGYCMGGALVLRTAAAVPSRIGAAVSFHGGTLATDKADSPHQLIARSKASYLIAIADNDDKQNPDDKTKLRAAFDAAGRPAEIEVYEGAQHGWCPTDSKAFHPVQAERAWGRMLALFSSALA</sequence>
<evidence type="ECO:0000259" key="1">
    <source>
        <dbReference type="Pfam" id="PF01738"/>
    </source>
</evidence>
<protein>
    <recommendedName>
        <fullName evidence="1">Dienelactone hydrolase domain-containing protein</fullName>
    </recommendedName>
</protein>
<dbReference type="InterPro" id="IPR002925">
    <property type="entry name" value="Dienelactn_hydro"/>
</dbReference>
<reference evidence="2 3" key="1">
    <citation type="submission" date="2019-02" db="EMBL/GenBank/DDBJ databases">
        <authorList>
            <person name="Feng G."/>
        </authorList>
    </citation>
    <scope>NUCLEOTIDE SEQUENCE [LARGE SCALE GENOMIC DNA]</scope>
    <source>
        <strain evidence="2 3">CCTCC AB 2011146</strain>
    </source>
</reference>
<dbReference type="Proteomes" id="UP000291572">
    <property type="component" value="Unassembled WGS sequence"/>
</dbReference>
<feature type="domain" description="Dienelactone hydrolase" evidence="1">
    <location>
        <begin position="14"/>
        <end position="175"/>
    </location>
</feature>
<gene>
    <name evidence="2" type="ORF">EWH12_21610</name>
</gene>
<dbReference type="GO" id="GO:0016787">
    <property type="term" value="F:hydrolase activity"/>
    <property type="evidence" value="ECO:0007669"/>
    <property type="project" value="InterPro"/>
</dbReference>
<dbReference type="PANTHER" id="PTHR46623:SF10">
    <property type="entry name" value="CARBOXYMETHYLENEBUTENOLIDASE HOMOLOG"/>
    <property type="match status" value="1"/>
</dbReference>
<proteinExistence type="predicted"/>
<dbReference type="OrthoDB" id="9787933at2"/>